<keyword evidence="1 2" id="KW-0963">Cytoplasm</keyword>
<dbReference type="Gene3D" id="3.40.50.10680">
    <property type="entry name" value="CofD-like domains"/>
    <property type="match status" value="1"/>
</dbReference>
<dbReference type="PANTHER" id="PTHR30135">
    <property type="entry name" value="UNCHARACTERIZED PROTEIN YVCK-RELATED"/>
    <property type="match status" value="1"/>
</dbReference>
<reference evidence="4 5" key="1">
    <citation type="submission" date="2018-10" db="EMBL/GenBank/DDBJ databases">
        <title>Isolation, diversity and antifungal activity of actinobacteria from wheat.</title>
        <authorList>
            <person name="Han C."/>
        </authorList>
    </citation>
    <scope>NUCLEOTIDE SEQUENCE [LARGE SCALE GENOMIC DNA]</scope>
    <source>
        <strain evidence="4 5">NEAU-YY56</strain>
    </source>
</reference>
<dbReference type="InterPro" id="IPR002882">
    <property type="entry name" value="CofD"/>
</dbReference>
<dbReference type="GO" id="GO:0005737">
    <property type="term" value="C:cytoplasm"/>
    <property type="evidence" value="ECO:0007669"/>
    <property type="project" value="UniProtKB-SubCell"/>
</dbReference>
<dbReference type="AlphaFoldDB" id="A0A3M2J9R1"/>
<dbReference type="NCBIfam" id="TIGR01826">
    <property type="entry name" value="CofD_related"/>
    <property type="match status" value="1"/>
</dbReference>
<sequence length="363" mass="38507">MHGRQAPLGRDQRGRRGAAAGPGPARHRRGAGPRQGVTTARDTQRPAFVALGGGHGLSGTLGALRRVTDRLTAVVTVADDGGSSGRLRGELDVLPPGDLRMALSALCDDSDWGRTWRDVLQHRFTSSGDLDQHAVGNLLIVALWELLGDTVDGLDWVGRLLGARGRVLPMAAVPLDIEADVRRPDGTLDLVRGQSHVAVARDPIEAVRLLPERPPARPEAVAAVEDADWVVLGPGSWYTSVIPHLLVPDLADALHRTRARKVLVLNLQADAETAGMGPCEHLDALRAHAPDLRVDAVIADPGSVDDVDELEERTRAAGGRLLLRQVRRGDGTPRHDALRLAAAISDVVEGYLGDVGGARGMAG</sequence>
<evidence type="ECO:0000313" key="4">
    <source>
        <dbReference type="EMBL" id="RMI08831.1"/>
    </source>
</evidence>
<organism evidence="4 5">
    <name type="scientific">Cellulomonas triticagri</name>
    <dbReference type="NCBI Taxonomy" id="2483352"/>
    <lineage>
        <taxon>Bacteria</taxon>
        <taxon>Bacillati</taxon>
        <taxon>Actinomycetota</taxon>
        <taxon>Actinomycetes</taxon>
        <taxon>Micrococcales</taxon>
        <taxon>Cellulomonadaceae</taxon>
        <taxon>Cellulomonas</taxon>
    </lineage>
</organism>
<keyword evidence="5" id="KW-1185">Reference proteome</keyword>
<comment type="function">
    <text evidence="2">Required for morphogenesis under gluconeogenic growth conditions.</text>
</comment>
<evidence type="ECO:0000256" key="3">
    <source>
        <dbReference type="SAM" id="MobiDB-lite"/>
    </source>
</evidence>
<dbReference type="Pfam" id="PF01933">
    <property type="entry name" value="CofD"/>
    <property type="match status" value="1"/>
</dbReference>
<comment type="similarity">
    <text evidence="2">Belongs to the gluconeogenesis factor family.</text>
</comment>
<proteinExistence type="inferred from homology"/>
<dbReference type="GO" id="GO:0008360">
    <property type="term" value="P:regulation of cell shape"/>
    <property type="evidence" value="ECO:0007669"/>
    <property type="project" value="UniProtKB-UniRule"/>
</dbReference>
<dbReference type="EMBL" id="RFFI01000070">
    <property type="protein sequence ID" value="RMI08831.1"/>
    <property type="molecule type" value="Genomic_DNA"/>
</dbReference>
<evidence type="ECO:0000256" key="1">
    <source>
        <dbReference type="ARBA" id="ARBA00022490"/>
    </source>
</evidence>
<accession>A0A3M2J9R1</accession>
<dbReference type="Proteomes" id="UP000269289">
    <property type="component" value="Unassembled WGS sequence"/>
</dbReference>
<protein>
    <recommendedName>
        <fullName evidence="2">Putative gluconeogenesis factor</fullName>
    </recommendedName>
</protein>
<dbReference type="HAMAP" id="MF_00973">
    <property type="entry name" value="Gluconeogen_factor"/>
    <property type="match status" value="1"/>
</dbReference>
<dbReference type="GO" id="GO:0043743">
    <property type="term" value="F:LPPG:FO 2-phospho-L-lactate transferase activity"/>
    <property type="evidence" value="ECO:0007669"/>
    <property type="project" value="InterPro"/>
</dbReference>
<dbReference type="PANTHER" id="PTHR30135:SF3">
    <property type="entry name" value="GLUCONEOGENESIS FACTOR-RELATED"/>
    <property type="match status" value="1"/>
</dbReference>
<evidence type="ECO:0000256" key="2">
    <source>
        <dbReference type="HAMAP-Rule" id="MF_00973"/>
    </source>
</evidence>
<dbReference type="InterPro" id="IPR010119">
    <property type="entry name" value="Gluconeogen_factor"/>
</dbReference>
<gene>
    <name evidence="4" type="primary">yvcK</name>
    <name evidence="4" type="ORF">EBM89_12925</name>
</gene>
<dbReference type="SUPFAM" id="SSF142338">
    <property type="entry name" value="CofD-like"/>
    <property type="match status" value="1"/>
</dbReference>
<evidence type="ECO:0000313" key="5">
    <source>
        <dbReference type="Proteomes" id="UP000269289"/>
    </source>
</evidence>
<comment type="subcellular location">
    <subcellularLocation>
        <location evidence="2">Cytoplasm</location>
    </subcellularLocation>
</comment>
<dbReference type="CDD" id="cd07187">
    <property type="entry name" value="YvcK_like"/>
    <property type="match status" value="1"/>
</dbReference>
<name>A0A3M2J9R1_9CELL</name>
<dbReference type="OrthoDB" id="9783842at2"/>
<dbReference type="InterPro" id="IPR038136">
    <property type="entry name" value="CofD-like_dom_sf"/>
</dbReference>
<feature type="region of interest" description="Disordered" evidence="3">
    <location>
        <begin position="1"/>
        <end position="42"/>
    </location>
</feature>
<comment type="caution">
    <text evidence="4">The sequence shown here is derived from an EMBL/GenBank/DDBJ whole genome shotgun (WGS) entry which is preliminary data.</text>
</comment>